<evidence type="ECO:0000256" key="2">
    <source>
        <dbReference type="ARBA" id="ARBA00040720"/>
    </source>
</evidence>
<comment type="similarity">
    <text evidence="1">Belongs to the complex I NDUFA9 subunit family.</text>
</comment>
<dbReference type="Gene3D" id="3.80.10.10">
    <property type="entry name" value="Ribonuclease Inhibitor"/>
    <property type="match status" value="1"/>
</dbReference>
<dbReference type="STRING" id="568069.A0A1J1HX26"/>
<dbReference type="OrthoDB" id="275457at2759"/>
<evidence type="ECO:0000256" key="1">
    <source>
        <dbReference type="ARBA" id="ARBA00038501"/>
    </source>
</evidence>
<dbReference type="CDD" id="cd05271">
    <property type="entry name" value="NDUFA9_like_SDR_a"/>
    <property type="match status" value="1"/>
</dbReference>
<evidence type="ECO:0000256" key="4">
    <source>
        <dbReference type="ARBA" id="ARBA00043145"/>
    </source>
</evidence>
<evidence type="ECO:0000313" key="8">
    <source>
        <dbReference type="Proteomes" id="UP000183832"/>
    </source>
</evidence>
<evidence type="ECO:0000259" key="6">
    <source>
        <dbReference type="PROSITE" id="PS50181"/>
    </source>
</evidence>
<protein>
    <recommendedName>
        <fullName evidence="2">NADH dehydrogenase [ubiquinone] 1 alpha subcomplex subunit 9, mitochondrial</fullName>
    </recommendedName>
    <alternativeName>
        <fullName evidence="4">Complex I-39kD</fullName>
    </alternativeName>
    <alternativeName>
        <fullName evidence="3">NADH-ubiquinone oxidoreductase 39 kDa subunit</fullName>
    </alternativeName>
</protein>
<dbReference type="Gene3D" id="1.20.1280.50">
    <property type="match status" value="1"/>
</dbReference>
<name>A0A1J1HX26_9DIPT</name>
<dbReference type="InterPro" id="IPR001509">
    <property type="entry name" value="Epimerase_deHydtase"/>
</dbReference>
<dbReference type="SUPFAM" id="SSF81383">
    <property type="entry name" value="F-box domain"/>
    <property type="match status" value="1"/>
</dbReference>
<dbReference type="Pfam" id="PF12937">
    <property type="entry name" value="F-box-like"/>
    <property type="match status" value="1"/>
</dbReference>
<dbReference type="CDD" id="cd09917">
    <property type="entry name" value="F-box_SF"/>
    <property type="match status" value="1"/>
</dbReference>
<evidence type="ECO:0000256" key="3">
    <source>
        <dbReference type="ARBA" id="ARBA00042000"/>
    </source>
</evidence>
<dbReference type="SUPFAM" id="SSF51735">
    <property type="entry name" value="NAD(P)-binding Rossmann-fold domains"/>
    <property type="match status" value="1"/>
</dbReference>
<dbReference type="AlphaFoldDB" id="A0A1J1HX26"/>
<comment type="subunit">
    <text evidence="5">Complex I is composed of 45 different subunits. This a component of the hydrophobic protein fraction. Interacts with BLOC1S1. Interacts with SLC2A4. Interacts with CLOCK. Interacts with RAB5IF.</text>
</comment>
<dbReference type="GO" id="GO:0005739">
    <property type="term" value="C:mitochondrion"/>
    <property type="evidence" value="ECO:0007669"/>
    <property type="project" value="TreeGrafter"/>
</dbReference>
<accession>A0A1J1HX26</accession>
<evidence type="ECO:0000256" key="5">
    <source>
        <dbReference type="ARBA" id="ARBA00046455"/>
    </source>
</evidence>
<dbReference type="InterPro" id="IPR032675">
    <property type="entry name" value="LRR_dom_sf"/>
</dbReference>
<feature type="domain" description="F-box" evidence="6">
    <location>
        <begin position="386"/>
        <end position="433"/>
    </location>
</feature>
<dbReference type="PROSITE" id="PS50181">
    <property type="entry name" value="FBOX"/>
    <property type="match status" value="1"/>
</dbReference>
<reference evidence="7 8" key="1">
    <citation type="submission" date="2015-04" db="EMBL/GenBank/DDBJ databases">
        <authorList>
            <person name="Syromyatnikov M.Y."/>
            <person name="Popov V.N."/>
        </authorList>
    </citation>
    <scope>NUCLEOTIDE SEQUENCE [LARGE SCALE GENOMIC DNA]</scope>
</reference>
<dbReference type="Gene3D" id="3.40.50.720">
    <property type="entry name" value="NAD(P)-binding Rossmann-like Domain"/>
    <property type="match status" value="1"/>
</dbReference>
<dbReference type="PANTHER" id="PTHR12126:SF11">
    <property type="entry name" value="NADH DEHYDROGENASE [UBIQUINONE] 1 ALPHA SUBCOMPLEX SUBUNIT 9, MITOCHONDRIAL"/>
    <property type="match status" value="1"/>
</dbReference>
<sequence length="884" mass="102736">MASLILFNGAKQHTGFLGVVCLNAKANYSTQPPEIRPLRTTNPAAFKRGTGGRSSFNGIVATVFGASGFLGRYVCNKLGKGGSQIIVPYRGDHYDVLRLKVCGDLGQVLFHPYHLMDDESIRRAVKYSNVVINLIGRDWETRNFSFDEVHNEGPRRLARISREAGVEKFIHVSALNATPNPEPLVYKEGSEFLRSKYAGELAVREEFPEAIIFRPSDIYGQEDRFLRYYAHVWRRMFRFMPLWYNGERTVKQPVFVSDVASGIVNAIKDPDAEGKLFQAVGPRRIKLSELVDWFHRVMRKDAKWWGYHRYDLRFDPTFKLKVAFTEAICPSWPIGYLHHERVEREYATDVVEKSVPTLEDLGVQLTHMEDQVPWELGPYRAGLYYDSAIENFPDEILIELLSYLSVKDLKQVMMTCQLFADVVSGSTKLMKKFIMKVTPKRKWDFKVLTSFVRVHQNVKMTEFKLEDSMEIVIDGLHSIGHNMKHIEVNGCGLSHHDFNQILLTMPQLTHVELDNVAVCGDFFEHSKVPNFLSLTHLKVIESDITFELFKQAQNLHEICFQAKDKNSENLESFEIFLCNQKKLKILELINIRFSNFLTVKRDFPFQLTSLSVHQCHFIVMENYERFLLNQQKLEDVELSISSMKMRLDRTQYFEESFMIIFQIKNLQKVNLNIKDYNFLNLNFLSQFVNRNVLTLSLSIDQENLPIASFLQIFPNVQTLELSVKEIDLKTIEYLNKNEVINSLKVSKFPSEIFGNIKIKNLKSLNICETNIELEHWKQFLGNNSGITKLIINFTFFGDLSDEFVNILTTKLKLEHLELIDKWIGMNNNIYVMICDNSKNLKYLKLWNINIEKDFEDNDKEYLRSRNIKFDLFNDESLNAPMVPF</sequence>
<dbReference type="InterPro" id="IPR036047">
    <property type="entry name" value="F-box-like_dom_sf"/>
</dbReference>
<dbReference type="InterPro" id="IPR051207">
    <property type="entry name" value="ComplexI_NDUFA9_subunit"/>
</dbReference>
<dbReference type="Pfam" id="PF01370">
    <property type="entry name" value="Epimerase"/>
    <property type="match status" value="1"/>
</dbReference>
<dbReference type="EMBL" id="CVRI01000033">
    <property type="protein sequence ID" value="CRK92632.1"/>
    <property type="molecule type" value="Genomic_DNA"/>
</dbReference>
<keyword evidence="8" id="KW-1185">Reference proteome</keyword>
<dbReference type="GO" id="GO:0044877">
    <property type="term" value="F:protein-containing complex binding"/>
    <property type="evidence" value="ECO:0007669"/>
    <property type="project" value="TreeGrafter"/>
</dbReference>
<dbReference type="PANTHER" id="PTHR12126">
    <property type="entry name" value="NADH-UBIQUINONE OXIDOREDUCTASE 39 KDA SUBUNIT-RELATED"/>
    <property type="match status" value="1"/>
</dbReference>
<proteinExistence type="inferred from homology"/>
<evidence type="ECO:0000313" key="7">
    <source>
        <dbReference type="EMBL" id="CRK92632.1"/>
    </source>
</evidence>
<dbReference type="Proteomes" id="UP000183832">
    <property type="component" value="Unassembled WGS sequence"/>
</dbReference>
<gene>
    <name evidence="7" type="ORF">CLUMA_CG006167</name>
</gene>
<dbReference type="InterPro" id="IPR001810">
    <property type="entry name" value="F-box_dom"/>
</dbReference>
<dbReference type="FunFam" id="3.40.50.720:FF:000537">
    <property type="entry name" value="NADH-ubiquinone oxidoreductase 39 kDa subunit"/>
    <property type="match status" value="1"/>
</dbReference>
<organism evidence="7 8">
    <name type="scientific">Clunio marinus</name>
    <dbReference type="NCBI Taxonomy" id="568069"/>
    <lineage>
        <taxon>Eukaryota</taxon>
        <taxon>Metazoa</taxon>
        <taxon>Ecdysozoa</taxon>
        <taxon>Arthropoda</taxon>
        <taxon>Hexapoda</taxon>
        <taxon>Insecta</taxon>
        <taxon>Pterygota</taxon>
        <taxon>Neoptera</taxon>
        <taxon>Endopterygota</taxon>
        <taxon>Diptera</taxon>
        <taxon>Nematocera</taxon>
        <taxon>Chironomoidea</taxon>
        <taxon>Chironomidae</taxon>
        <taxon>Clunio</taxon>
    </lineage>
</organism>
<dbReference type="SUPFAM" id="SSF52047">
    <property type="entry name" value="RNI-like"/>
    <property type="match status" value="1"/>
</dbReference>
<dbReference type="SMART" id="SM00256">
    <property type="entry name" value="FBOX"/>
    <property type="match status" value="1"/>
</dbReference>
<dbReference type="InterPro" id="IPR036291">
    <property type="entry name" value="NAD(P)-bd_dom_sf"/>
</dbReference>